<reference evidence="3" key="1">
    <citation type="journal article" date="2012" name="Nature">
        <title>The oyster genome reveals stress adaptation and complexity of shell formation.</title>
        <authorList>
            <person name="Zhang G."/>
            <person name="Fang X."/>
            <person name="Guo X."/>
            <person name="Li L."/>
            <person name="Luo R."/>
            <person name="Xu F."/>
            <person name="Yang P."/>
            <person name="Zhang L."/>
            <person name="Wang X."/>
            <person name="Qi H."/>
            <person name="Xiong Z."/>
            <person name="Que H."/>
            <person name="Xie Y."/>
            <person name="Holland P.W."/>
            <person name="Paps J."/>
            <person name="Zhu Y."/>
            <person name="Wu F."/>
            <person name="Chen Y."/>
            <person name="Wang J."/>
            <person name="Peng C."/>
            <person name="Meng J."/>
            <person name="Yang L."/>
            <person name="Liu J."/>
            <person name="Wen B."/>
            <person name="Zhang N."/>
            <person name="Huang Z."/>
            <person name="Zhu Q."/>
            <person name="Feng Y."/>
            <person name="Mount A."/>
            <person name="Hedgecock D."/>
            <person name="Xu Z."/>
            <person name="Liu Y."/>
            <person name="Domazet-Loso T."/>
            <person name="Du Y."/>
            <person name="Sun X."/>
            <person name="Zhang S."/>
            <person name="Liu B."/>
            <person name="Cheng P."/>
            <person name="Jiang X."/>
            <person name="Li J."/>
            <person name="Fan D."/>
            <person name="Wang W."/>
            <person name="Fu W."/>
            <person name="Wang T."/>
            <person name="Wang B."/>
            <person name="Zhang J."/>
            <person name="Peng Z."/>
            <person name="Li Y."/>
            <person name="Li N."/>
            <person name="Wang J."/>
            <person name="Chen M."/>
            <person name="He Y."/>
            <person name="Tan F."/>
            <person name="Song X."/>
            <person name="Zheng Q."/>
            <person name="Huang R."/>
            <person name="Yang H."/>
            <person name="Du X."/>
            <person name="Chen L."/>
            <person name="Yang M."/>
            <person name="Gaffney P.M."/>
            <person name="Wang S."/>
            <person name="Luo L."/>
            <person name="She Z."/>
            <person name="Ming Y."/>
            <person name="Huang W."/>
            <person name="Zhang S."/>
            <person name="Huang B."/>
            <person name="Zhang Y."/>
            <person name="Qu T."/>
            <person name="Ni P."/>
            <person name="Miao G."/>
            <person name="Wang J."/>
            <person name="Wang Q."/>
            <person name="Steinberg C.E."/>
            <person name="Wang H."/>
            <person name="Li N."/>
            <person name="Qian L."/>
            <person name="Zhang G."/>
            <person name="Li Y."/>
            <person name="Yang H."/>
            <person name="Liu X."/>
            <person name="Wang J."/>
            <person name="Yin Y."/>
            <person name="Wang J."/>
        </authorList>
    </citation>
    <scope>NUCLEOTIDE SEQUENCE [LARGE SCALE GENOMIC DNA]</scope>
    <source>
        <strain evidence="3">05x7-T-G4-1.051#20</strain>
    </source>
</reference>
<feature type="region of interest" description="Disordered" evidence="2">
    <location>
        <begin position="388"/>
        <end position="505"/>
    </location>
</feature>
<feature type="region of interest" description="Disordered" evidence="2">
    <location>
        <begin position="857"/>
        <end position="886"/>
    </location>
</feature>
<feature type="coiled-coil region" evidence="1">
    <location>
        <begin position="764"/>
        <end position="791"/>
    </location>
</feature>
<feature type="region of interest" description="Disordered" evidence="2">
    <location>
        <begin position="552"/>
        <end position="588"/>
    </location>
</feature>
<feature type="compositionally biased region" description="Basic and acidic residues" evidence="2">
    <location>
        <begin position="388"/>
        <end position="399"/>
    </location>
</feature>
<evidence type="ECO:0000256" key="2">
    <source>
        <dbReference type="SAM" id="MobiDB-lite"/>
    </source>
</evidence>
<feature type="region of interest" description="Disordered" evidence="2">
    <location>
        <begin position="668"/>
        <end position="716"/>
    </location>
</feature>
<feature type="compositionally biased region" description="Basic and acidic residues" evidence="2">
    <location>
        <begin position="407"/>
        <end position="442"/>
    </location>
</feature>
<feature type="compositionally biased region" description="Polar residues" evidence="2">
    <location>
        <begin position="115"/>
        <end position="151"/>
    </location>
</feature>
<feature type="compositionally biased region" description="Basic and acidic residues" evidence="2">
    <location>
        <begin position="448"/>
        <end position="505"/>
    </location>
</feature>
<protein>
    <submittedName>
        <fullName evidence="3">Uncharacterized protein</fullName>
    </submittedName>
</protein>
<dbReference type="EMBL" id="JH818776">
    <property type="protein sequence ID" value="EKC27111.1"/>
    <property type="molecule type" value="Genomic_DNA"/>
</dbReference>
<feature type="region of interest" description="Disordered" evidence="2">
    <location>
        <begin position="237"/>
        <end position="258"/>
    </location>
</feature>
<proteinExistence type="predicted"/>
<feature type="compositionally biased region" description="Polar residues" evidence="2">
    <location>
        <begin position="92"/>
        <end position="107"/>
    </location>
</feature>
<evidence type="ECO:0000256" key="1">
    <source>
        <dbReference type="SAM" id="Coils"/>
    </source>
</evidence>
<dbReference type="PANTHER" id="PTHR45615">
    <property type="entry name" value="MYOSIN HEAVY CHAIN, NON-MUSCLE"/>
    <property type="match status" value="1"/>
</dbReference>
<feature type="region of interest" description="Disordered" evidence="2">
    <location>
        <begin position="1106"/>
        <end position="1126"/>
    </location>
</feature>
<dbReference type="InParanoid" id="K1R0C7"/>
<dbReference type="AlphaFoldDB" id="K1R0C7"/>
<feature type="region of interest" description="Disordered" evidence="2">
    <location>
        <begin position="84"/>
        <end position="200"/>
    </location>
</feature>
<feature type="region of interest" description="Disordered" evidence="2">
    <location>
        <begin position="363"/>
        <end position="382"/>
    </location>
</feature>
<accession>K1R0C7</accession>
<keyword evidence="1" id="KW-0175">Coiled coil</keyword>
<gene>
    <name evidence="3" type="ORF">CGI_10005179</name>
</gene>
<sequence>MISHNTESKTCMCCSDISGMDVVDSNWKTYVALPIANKKAIEVWVQGIKVESQWQFHDGSPMPFFCSTSMTNGPTELGPLKAEQSKGIPSMHRNSSGLEPMMSSSGQLAPLRGSAGNSQPVKSSLNTTTGSFKSNNPNALSKSGNLTSSMSIPIYSTEYEEDEIERPVHEVDYQESDEGSEKSKLETESEDSEDYGKDIDFGIDKNLSERIMDMAIENLDPVRGSLEKDFEGTMSAMSTARVESPGGKISPLDRMEEDRKRRAEIAASAAERKSDLHDENQLRASYDNSLMELEKKLRQEHDNRKLELFEEKDIKIRKLQDEVKRELEEEERKIMKDKEQQVKELEEKVKKELDKLQKELADKNSEQIKGLQEQIENEQKEKELELREQKRLENQKQEAIESMQSKQKYELDNLKDDLERKHREKVDRLRTEQAERHDEEIKQQQQKELSRVQEDHSGRLRKIRQEYEEKEDDEKKLLNEKLDAEKRRMQKQYEKESDDLRRNYERKKETLAEQLEDEEEEFQDKRAELERKKLQIEKEFKNLDTQERKLEEKRKAFRENTASFDREQDDAFSSRNTNLSAKELERMKEERRQYQEEIRQEREELDQLKAEKRALEADITKLKMNKEQLTRKLSDLRDRIDKKGKDIEHLNQKIIQAAEETKSIAEERIRATHTGRRPPSQARQDSMEGEEDLISDVPERPRKKYSFAEDRTDDDELSSMTGRYWQDLLTEEDSILDYAPVERQNYGEVKVQIAKENDSILMAKEFLRKQRQSLKRRQAALLAAKQELMKDVIKQKQGVSHPRDSDTRLTAGQGLYNLTSESPHVLEEVKQKLEKESLDIDHMESQVKTGSRLVKEKEKKLRQMSTRLHPDNNSGSEEEYSPFEHHWRPSKIPTCDLSDDESSGVSSTDNSLDNVLKALQKQNARIQNGTPLMSTLRSEGDPIAQSLQRINYDLAKVITMIGSSGNNSMQGTTEKPANYVPIYAPSAPPSLLGSSVPASPLQAWAPSNPYIQNPQHKVDYSTLVMNAEQSLERKWRKYFGDRRPPLTSAVPGTFSMTTGPTPVREQLRQYRLSLHHQLNTTSTTQDKLAEQKEWLKSDSMMLGSHINETEPLSSTPQRRPSVPGAVRLELDEYDEIRVRQF</sequence>
<evidence type="ECO:0000313" key="3">
    <source>
        <dbReference type="EMBL" id="EKC27111.1"/>
    </source>
</evidence>
<name>K1R0C7_MAGGI</name>
<feature type="compositionally biased region" description="Polar residues" evidence="2">
    <location>
        <begin position="571"/>
        <end position="580"/>
    </location>
</feature>
<organism evidence="3">
    <name type="scientific">Magallana gigas</name>
    <name type="common">Pacific oyster</name>
    <name type="synonym">Crassostrea gigas</name>
    <dbReference type="NCBI Taxonomy" id="29159"/>
    <lineage>
        <taxon>Eukaryota</taxon>
        <taxon>Metazoa</taxon>
        <taxon>Spiralia</taxon>
        <taxon>Lophotrochozoa</taxon>
        <taxon>Mollusca</taxon>
        <taxon>Bivalvia</taxon>
        <taxon>Autobranchia</taxon>
        <taxon>Pteriomorphia</taxon>
        <taxon>Ostreida</taxon>
        <taxon>Ostreoidea</taxon>
        <taxon>Ostreidae</taxon>
        <taxon>Magallana</taxon>
    </lineage>
</organism>
<feature type="compositionally biased region" description="Polar residues" evidence="2">
    <location>
        <begin position="863"/>
        <end position="875"/>
    </location>
</feature>
<dbReference type="HOGENOM" id="CLU_277753_0_0_1"/>
<dbReference type="PANTHER" id="PTHR45615:SF80">
    <property type="entry name" value="GRIP DOMAIN-CONTAINING PROTEIN"/>
    <property type="match status" value="1"/>
</dbReference>